<evidence type="ECO:0000259" key="3">
    <source>
        <dbReference type="SMART" id="SM00822"/>
    </source>
</evidence>
<dbReference type="EMBL" id="FOWC01000003">
    <property type="protein sequence ID" value="SFO86684.1"/>
    <property type="molecule type" value="Genomic_DNA"/>
</dbReference>
<dbReference type="FunFam" id="3.40.50.720:FF:000084">
    <property type="entry name" value="Short-chain dehydrogenase reductase"/>
    <property type="match status" value="1"/>
</dbReference>
<dbReference type="GO" id="GO:0006633">
    <property type="term" value="P:fatty acid biosynthetic process"/>
    <property type="evidence" value="ECO:0007669"/>
    <property type="project" value="TreeGrafter"/>
</dbReference>
<dbReference type="PRINTS" id="PR00080">
    <property type="entry name" value="SDRFAMILY"/>
</dbReference>
<evidence type="ECO:0000256" key="2">
    <source>
        <dbReference type="ARBA" id="ARBA00023002"/>
    </source>
</evidence>
<dbReference type="PANTHER" id="PTHR42760:SF133">
    <property type="entry name" value="3-OXOACYL-[ACYL-CARRIER-PROTEIN] REDUCTASE"/>
    <property type="match status" value="1"/>
</dbReference>
<dbReference type="PROSITE" id="PS00061">
    <property type="entry name" value="ADH_SHORT"/>
    <property type="match status" value="1"/>
</dbReference>
<proteinExistence type="inferred from homology"/>
<evidence type="ECO:0000313" key="5">
    <source>
        <dbReference type="Proteomes" id="UP000199137"/>
    </source>
</evidence>
<dbReference type="GO" id="GO:0016616">
    <property type="term" value="F:oxidoreductase activity, acting on the CH-OH group of donors, NAD or NADP as acceptor"/>
    <property type="evidence" value="ECO:0007669"/>
    <property type="project" value="TreeGrafter"/>
</dbReference>
<accession>A0A1I5KNI4</accession>
<evidence type="ECO:0000256" key="1">
    <source>
        <dbReference type="ARBA" id="ARBA00006484"/>
    </source>
</evidence>
<dbReference type="NCBIfam" id="NF005559">
    <property type="entry name" value="PRK07231.1"/>
    <property type="match status" value="1"/>
</dbReference>
<dbReference type="SUPFAM" id="SSF51735">
    <property type="entry name" value="NAD(P)-binding Rossmann-fold domains"/>
    <property type="match status" value="1"/>
</dbReference>
<keyword evidence="2" id="KW-0560">Oxidoreductase</keyword>
<dbReference type="Gene3D" id="3.40.50.720">
    <property type="entry name" value="NAD(P)-binding Rossmann-like Domain"/>
    <property type="match status" value="1"/>
</dbReference>
<name>A0A1I5KNI4_9PSEU</name>
<organism evidence="4 5">
    <name type="scientific">Amycolatopsis rubida</name>
    <dbReference type="NCBI Taxonomy" id="112413"/>
    <lineage>
        <taxon>Bacteria</taxon>
        <taxon>Bacillati</taxon>
        <taxon>Actinomycetota</taxon>
        <taxon>Actinomycetes</taxon>
        <taxon>Pseudonocardiales</taxon>
        <taxon>Pseudonocardiaceae</taxon>
        <taxon>Amycolatopsis</taxon>
    </lineage>
</organism>
<dbReference type="RefSeq" id="WP_232791922.1">
    <property type="nucleotide sequence ID" value="NZ_FOWC01000003.1"/>
</dbReference>
<reference evidence="4 5" key="1">
    <citation type="submission" date="2016-10" db="EMBL/GenBank/DDBJ databases">
        <authorList>
            <person name="de Groot N.N."/>
        </authorList>
    </citation>
    <scope>NUCLEOTIDE SEQUENCE [LARGE SCALE GENOMIC DNA]</scope>
    <source>
        <strain evidence="4 5">DSM 44637</strain>
    </source>
</reference>
<dbReference type="InterPro" id="IPR057326">
    <property type="entry name" value="KR_dom"/>
</dbReference>
<dbReference type="CDD" id="cd05233">
    <property type="entry name" value="SDR_c"/>
    <property type="match status" value="1"/>
</dbReference>
<dbReference type="InterPro" id="IPR002347">
    <property type="entry name" value="SDR_fam"/>
</dbReference>
<dbReference type="Pfam" id="PF13561">
    <property type="entry name" value="adh_short_C2"/>
    <property type="match status" value="1"/>
</dbReference>
<dbReference type="InterPro" id="IPR020904">
    <property type="entry name" value="Sc_DH/Rdtase_CS"/>
</dbReference>
<dbReference type="Proteomes" id="UP000199137">
    <property type="component" value="Unassembled WGS sequence"/>
</dbReference>
<dbReference type="InterPro" id="IPR036291">
    <property type="entry name" value="NAD(P)-bd_dom_sf"/>
</dbReference>
<dbReference type="SMART" id="SM00822">
    <property type="entry name" value="PKS_KR"/>
    <property type="match status" value="1"/>
</dbReference>
<dbReference type="GO" id="GO:0048038">
    <property type="term" value="F:quinone binding"/>
    <property type="evidence" value="ECO:0007669"/>
    <property type="project" value="TreeGrafter"/>
</dbReference>
<comment type="similarity">
    <text evidence="1">Belongs to the short-chain dehydrogenases/reductases (SDR) family.</text>
</comment>
<dbReference type="AlphaFoldDB" id="A0A1I5KNI4"/>
<sequence length="281" mass="29187">MPAPLPPLAPTGPGRVLHQPATARYPEMPGKVAVVTGAARGMGARFAAGLATRGVHVVGGDLDAAAMTATADELAVALAAESVEDKPGRIVASALDVTRAEDHVALAQRAIDEFGRIDFWVNNAGIFPYAEVPDITPEQIRSTLSVNVEGVLFGAQAAAARMEPGSAIVNMASVSAVRVRKGRAAYCSSKAAVAHLTESLAVELGDQGIRVNAIAPGYIDTEMTRWIQDDAPALAKALDAVPLHRIGSPEEVCSVLLFLLSDSSRYVTGHSLAVDGGSRHV</sequence>
<dbReference type="STRING" id="112413.SAMN05421854_103279"/>
<feature type="domain" description="Ketoreductase" evidence="3">
    <location>
        <begin position="31"/>
        <end position="217"/>
    </location>
</feature>
<gene>
    <name evidence="4" type="ORF">SAMN05421854_103279</name>
</gene>
<dbReference type="PANTHER" id="PTHR42760">
    <property type="entry name" value="SHORT-CHAIN DEHYDROGENASES/REDUCTASES FAMILY MEMBER"/>
    <property type="match status" value="1"/>
</dbReference>
<dbReference type="PRINTS" id="PR00081">
    <property type="entry name" value="GDHRDH"/>
</dbReference>
<evidence type="ECO:0000313" key="4">
    <source>
        <dbReference type="EMBL" id="SFO86684.1"/>
    </source>
</evidence>
<protein>
    <submittedName>
        <fullName evidence="4">3-oxoacyl-[acyl-carrier protein] reductase</fullName>
    </submittedName>
</protein>